<dbReference type="SUPFAM" id="SSF52833">
    <property type="entry name" value="Thioredoxin-like"/>
    <property type="match status" value="2"/>
</dbReference>
<dbReference type="GO" id="GO:0004364">
    <property type="term" value="F:glutathione transferase activity"/>
    <property type="evidence" value="ECO:0007669"/>
    <property type="project" value="TreeGrafter"/>
</dbReference>
<evidence type="ECO:0000313" key="5">
    <source>
        <dbReference type="EMBL" id="KAK4877109.1"/>
    </source>
</evidence>
<evidence type="ECO:0000256" key="2">
    <source>
        <dbReference type="RuleBase" id="RU003494"/>
    </source>
</evidence>
<dbReference type="Proteomes" id="UP001353858">
    <property type="component" value="Unassembled WGS sequence"/>
</dbReference>
<keyword evidence="6" id="KW-1185">Reference proteome</keyword>
<dbReference type="PANTHER" id="PTHR43969:SF9">
    <property type="entry name" value="GLUTATHIONE S TRANSFERASE D10, ISOFORM A-RELATED"/>
    <property type="match status" value="1"/>
</dbReference>
<feature type="domain" description="GST N-terminal" evidence="3">
    <location>
        <begin position="170"/>
        <end position="251"/>
    </location>
</feature>
<dbReference type="EMBL" id="JARPUR010000004">
    <property type="protein sequence ID" value="KAK4877109.1"/>
    <property type="molecule type" value="Genomic_DNA"/>
</dbReference>
<evidence type="ECO:0000256" key="1">
    <source>
        <dbReference type="ARBA" id="ARBA00011738"/>
    </source>
</evidence>
<evidence type="ECO:0000259" key="3">
    <source>
        <dbReference type="PROSITE" id="PS50404"/>
    </source>
</evidence>
<dbReference type="GO" id="GO:0006749">
    <property type="term" value="P:glutathione metabolic process"/>
    <property type="evidence" value="ECO:0007669"/>
    <property type="project" value="TreeGrafter"/>
</dbReference>
<dbReference type="Gene3D" id="1.20.1050.10">
    <property type="match status" value="2"/>
</dbReference>
<dbReference type="InterPro" id="IPR036282">
    <property type="entry name" value="Glutathione-S-Trfase_C_sf"/>
</dbReference>
<comment type="similarity">
    <text evidence="2">Belongs to the GST superfamily.</text>
</comment>
<dbReference type="PROSITE" id="PS50404">
    <property type="entry name" value="GST_NTER"/>
    <property type="match status" value="2"/>
</dbReference>
<evidence type="ECO:0000313" key="6">
    <source>
        <dbReference type="Proteomes" id="UP001353858"/>
    </source>
</evidence>
<name>A0AAN7SFQ5_9COLE</name>
<proteinExistence type="inferred from homology"/>
<dbReference type="PROSITE" id="PS50405">
    <property type="entry name" value="GST_CTER"/>
    <property type="match status" value="1"/>
</dbReference>
<dbReference type="InterPro" id="IPR036249">
    <property type="entry name" value="Thioredoxin-like_sf"/>
</dbReference>
<dbReference type="AlphaFoldDB" id="A0AAN7SFQ5"/>
<dbReference type="InterPro" id="IPR004046">
    <property type="entry name" value="GST_C"/>
</dbReference>
<dbReference type="FunFam" id="1.20.1050.10:FF:000007">
    <property type="entry name" value="Glutathione S-transferase 1-1"/>
    <property type="match status" value="1"/>
</dbReference>
<dbReference type="SFLD" id="SFLDS00019">
    <property type="entry name" value="Glutathione_Transferase_(cytos"/>
    <property type="match status" value="2"/>
</dbReference>
<dbReference type="InterPro" id="IPR010987">
    <property type="entry name" value="Glutathione-S-Trfase_C-like"/>
</dbReference>
<feature type="domain" description="GST C-terminal" evidence="4">
    <location>
        <begin position="257"/>
        <end position="378"/>
    </location>
</feature>
<gene>
    <name evidence="5" type="ORF">RN001_009615</name>
</gene>
<dbReference type="Pfam" id="PF00043">
    <property type="entry name" value="GST_C"/>
    <property type="match status" value="1"/>
</dbReference>
<dbReference type="InterPro" id="IPR040079">
    <property type="entry name" value="Glutathione_S-Trfase"/>
</dbReference>
<accession>A0AAN7SFQ5</accession>
<sequence>MPLILYKFNPGPTARTILITGAAIGIKFEEREMTLPHGHYKEKFLKMIPMPALPTLDDNGQFLCDSHAITSYLVDKYAEKDDLYPKDLYQRALVNQALAFDLGTTFSILVNLNQAYLREEISCLSPKWITTIQLAYDRLETMLQDKEWVALDRVTIGDFSCYTTTTSLDYYLPIDSKNPGPTVRAVLITGAAIGITFEEHEIDVPNGEHLTEKFSKINPMHTLPTLDDNGQILYDSHAINSYLVDKYGKNNTLYPNDLYQRALVNQALGFDLEVIFPILVKLNQAYFEKEITCLTPTWIITIEMAYARLELMLFNKEWIALDCVTIGDFSCYTTITSLDYHLPINSEKYPSIKKWMERCQNLPYVKNDSANFQKFVDLMNSRGVKPHVENKKHCEHE</sequence>
<dbReference type="Pfam" id="PF02798">
    <property type="entry name" value="GST_N"/>
    <property type="match status" value="1"/>
</dbReference>
<dbReference type="PANTHER" id="PTHR43969">
    <property type="entry name" value="GLUTATHIONE S TRANSFERASE D10, ISOFORM A-RELATED"/>
    <property type="match status" value="1"/>
</dbReference>
<comment type="subunit">
    <text evidence="1">Homodimer.</text>
</comment>
<reference evidence="6" key="1">
    <citation type="submission" date="2023-01" db="EMBL/GenBank/DDBJ databases">
        <title>Key to firefly adult light organ development and bioluminescence: homeobox transcription factors regulate luciferase expression and transportation to peroxisome.</title>
        <authorList>
            <person name="Fu X."/>
        </authorList>
    </citation>
    <scope>NUCLEOTIDE SEQUENCE [LARGE SCALE GENOMIC DNA]</scope>
</reference>
<evidence type="ECO:0000259" key="4">
    <source>
        <dbReference type="PROSITE" id="PS50405"/>
    </source>
</evidence>
<dbReference type="Gene3D" id="3.40.30.10">
    <property type="entry name" value="Glutaredoxin"/>
    <property type="match status" value="2"/>
</dbReference>
<dbReference type="SUPFAM" id="SSF47616">
    <property type="entry name" value="GST C-terminal domain-like"/>
    <property type="match status" value="2"/>
</dbReference>
<protein>
    <recommendedName>
        <fullName evidence="7">Glutathione S-transferase</fullName>
    </recommendedName>
</protein>
<feature type="domain" description="GST N-terminal" evidence="3">
    <location>
        <begin position="1"/>
        <end position="81"/>
    </location>
</feature>
<dbReference type="Pfam" id="PF13409">
    <property type="entry name" value="GST_N_2"/>
    <property type="match status" value="1"/>
</dbReference>
<dbReference type="SFLD" id="SFLDG00358">
    <property type="entry name" value="Main_(cytGST)"/>
    <property type="match status" value="1"/>
</dbReference>
<evidence type="ECO:0008006" key="7">
    <source>
        <dbReference type="Google" id="ProtNLM"/>
    </source>
</evidence>
<dbReference type="InterPro" id="IPR004045">
    <property type="entry name" value="Glutathione_S-Trfase_N"/>
</dbReference>
<comment type="caution">
    <text evidence="5">The sequence shown here is derived from an EMBL/GenBank/DDBJ whole genome shotgun (WGS) entry which is preliminary data.</text>
</comment>
<organism evidence="5 6">
    <name type="scientific">Aquatica leii</name>
    <dbReference type="NCBI Taxonomy" id="1421715"/>
    <lineage>
        <taxon>Eukaryota</taxon>
        <taxon>Metazoa</taxon>
        <taxon>Ecdysozoa</taxon>
        <taxon>Arthropoda</taxon>
        <taxon>Hexapoda</taxon>
        <taxon>Insecta</taxon>
        <taxon>Pterygota</taxon>
        <taxon>Neoptera</taxon>
        <taxon>Endopterygota</taxon>
        <taxon>Coleoptera</taxon>
        <taxon>Polyphaga</taxon>
        <taxon>Elateriformia</taxon>
        <taxon>Elateroidea</taxon>
        <taxon>Lampyridae</taxon>
        <taxon>Luciolinae</taxon>
        <taxon>Aquatica</taxon>
    </lineage>
</organism>